<dbReference type="Proteomes" id="UP000019141">
    <property type="component" value="Unassembled WGS sequence"/>
</dbReference>
<dbReference type="AlphaFoldDB" id="W4LK60"/>
<gene>
    <name evidence="1" type="ORF">ETSY1_18570</name>
</gene>
<dbReference type="EMBL" id="AZHW01000550">
    <property type="protein sequence ID" value="ETW98488.1"/>
    <property type="molecule type" value="Genomic_DNA"/>
</dbReference>
<keyword evidence="2" id="KW-1185">Reference proteome</keyword>
<reference evidence="1 2" key="1">
    <citation type="journal article" date="2014" name="Nature">
        <title>An environmental bacterial taxon with a large and distinct metabolic repertoire.</title>
        <authorList>
            <person name="Wilson M.C."/>
            <person name="Mori T."/>
            <person name="Ruckert C."/>
            <person name="Uria A.R."/>
            <person name="Helf M.J."/>
            <person name="Takada K."/>
            <person name="Gernert C."/>
            <person name="Steffens U.A."/>
            <person name="Heycke N."/>
            <person name="Schmitt S."/>
            <person name="Rinke C."/>
            <person name="Helfrich E.J."/>
            <person name="Brachmann A.O."/>
            <person name="Gurgui C."/>
            <person name="Wakimoto T."/>
            <person name="Kracht M."/>
            <person name="Crusemann M."/>
            <person name="Hentschel U."/>
            <person name="Abe I."/>
            <person name="Matsunaga S."/>
            <person name="Kalinowski J."/>
            <person name="Takeyama H."/>
            <person name="Piel J."/>
        </authorList>
    </citation>
    <scope>NUCLEOTIDE SEQUENCE [LARGE SCALE GENOMIC DNA]</scope>
    <source>
        <strain evidence="2">TSY1</strain>
    </source>
</reference>
<organism evidence="1 2">
    <name type="scientific">Entotheonella factor</name>
    <dbReference type="NCBI Taxonomy" id="1429438"/>
    <lineage>
        <taxon>Bacteria</taxon>
        <taxon>Pseudomonadati</taxon>
        <taxon>Nitrospinota/Tectimicrobiota group</taxon>
        <taxon>Candidatus Tectimicrobiota</taxon>
        <taxon>Candidatus Entotheonellia</taxon>
        <taxon>Candidatus Entotheonellales</taxon>
        <taxon>Candidatus Entotheonellaceae</taxon>
        <taxon>Candidatus Entotheonella</taxon>
    </lineage>
</organism>
<accession>W4LK60</accession>
<proteinExistence type="predicted"/>
<evidence type="ECO:0000313" key="1">
    <source>
        <dbReference type="EMBL" id="ETW98488.1"/>
    </source>
</evidence>
<sequence>MTGTIETFVVTGAMLAMSEGVILQLGVLVGQSLIVRYGG</sequence>
<protein>
    <submittedName>
        <fullName evidence="1">Uncharacterized protein</fullName>
    </submittedName>
</protein>
<dbReference type="HOGENOM" id="CLU_3306478_0_0_7"/>
<comment type="caution">
    <text evidence="1">The sequence shown here is derived from an EMBL/GenBank/DDBJ whole genome shotgun (WGS) entry which is preliminary data.</text>
</comment>
<name>W4LK60_ENTF1</name>
<evidence type="ECO:0000313" key="2">
    <source>
        <dbReference type="Proteomes" id="UP000019141"/>
    </source>
</evidence>